<gene>
    <name evidence="3" type="ORF">C9I94_16420</name>
</gene>
<comment type="caution">
    <text evidence="3">The sequence shown here is derived from an EMBL/GenBank/DDBJ whole genome shotgun (WGS) entry which is preliminary data.</text>
</comment>
<dbReference type="PANTHER" id="PTHR43228">
    <property type="entry name" value="TWO-COMPONENT RESPONSE REGULATOR"/>
    <property type="match status" value="1"/>
</dbReference>
<dbReference type="InterPro" id="IPR001789">
    <property type="entry name" value="Sig_transdc_resp-reg_receiver"/>
</dbReference>
<dbReference type="SUPFAM" id="SSF52172">
    <property type="entry name" value="CheY-like"/>
    <property type="match status" value="1"/>
</dbReference>
<dbReference type="InterPro" id="IPR052048">
    <property type="entry name" value="ST_Response_Regulator"/>
</dbReference>
<proteinExistence type="predicted"/>
<dbReference type="PANTHER" id="PTHR43228:SF1">
    <property type="entry name" value="TWO-COMPONENT RESPONSE REGULATOR ARR22"/>
    <property type="match status" value="1"/>
</dbReference>
<dbReference type="STRING" id="680026.AB733_13010"/>
<dbReference type="SMART" id="SM00448">
    <property type="entry name" value="REC"/>
    <property type="match status" value="1"/>
</dbReference>
<evidence type="ECO:0000259" key="2">
    <source>
        <dbReference type="PROSITE" id="PS50110"/>
    </source>
</evidence>
<dbReference type="OrthoDB" id="7298659at2"/>
<dbReference type="Pfam" id="PF00072">
    <property type="entry name" value="Response_reg"/>
    <property type="match status" value="1"/>
</dbReference>
<accession>A0A0J8VAL1</accession>
<organism evidence="3 4">
    <name type="scientific">Photobacterium swingsii</name>
    <dbReference type="NCBI Taxonomy" id="680026"/>
    <lineage>
        <taxon>Bacteria</taxon>
        <taxon>Pseudomonadati</taxon>
        <taxon>Pseudomonadota</taxon>
        <taxon>Gammaproteobacteria</taxon>
        <taxon>Vibrionales</taxon>
        <taxon>Vibrionaceae</taxon>
        <taxon>Photobacterium</taxon>
    </lineage>
</organism>
<dbReference type="InterPro" id="IPR011990">
    <property type="entry name" value="TPR-like_helical_dom_sf"/>
</dbReference>
<dbReference type="InterPro" id="IPR011006">
    <property type="entry name" value="CheY-like_superfamily"/>
</dbReference>
<dbReference type="RefSeq" id="WP_048899155.1">
    <property type="nucleotide sequence ID" value="NZ_AP024852.1"/>
</dbReference>
<feature type="domain" description="Response regulatory" evidence="2">
    <location>
        <begin position="8"/>
        <end position="129"/>
    </location>
</feature>
<keyword evidence="4" id="KW-1185">Reference proteome</keyword>
<dbReference type="EMBL" id="PYLZ01000009">
    <property type="protein sequence ID" value="PSW23208.1"/>
    <property type="molecule type" value="Genomic_DNA"/>
</dbReference>
<sequence>MDMLAQSRYLIIDDSNMIQSATRALLIKLGVPTNNIVSTANAQGAIRACRSHRFDILLIDHHLGAGSTGLQLLEYLRLKELIKLQTLVFVVTGNDSQDIFFGYSQFEPDGYLIKPIRADDIIKRVTNGLTRQQFFSTLEQAFTKSGLNAVKPLFAQSPDPATLKDSIIYMSNILIKNTQFTEATAMLNGLLTLHDYLPARIKLVEISHAQQHYQEALAQVDTLLDTNPRNIKLLQLKIQICLCAQKYEDAQALIQQVLTINTSNIALTLKMVWLHIINHDMHLAKPYMLSLASLIPHSIWDSAGKRALTLWADFFGLPNDKLALWRAESAWQRLSRSEKPTSLPKSILKLCRCLQLLQLNEIEAARTLLGSIREDEYQPSDIEAYLLLCLCYQAVGDNERLTQLRQTLDTSLCQQNTGLSRLQQQALQKIDYQSLTEKIELANAEP</sequence>
<dbReference type="Gene3D" id="1.25.40.10">
    <property type="entry name" value="Tetratricopeptide repeat domain"/>
    <property type="match status" value="1"/>
</dbReference>
<dbReference type="Proteomes" id="UP000240481">
    <property type="component" value="Unassembled WGS sequence"/>
</dbReference>
<dbReference type="SUPFAM" id="SSF48452">
    <property type="entry name" value="TPR-like"/>
    <property type="match status" value="1"/>
</dbReference>
<dbReference type="GO" id="GO:0000160">
    <property type="term" value="P:phosphorelay signal transduction system"/>
    <property type="evidence" value="ECO:0007669"/>
    <property type="project" value="InterPro"/>
</dbReference>
<dbReference type="AlphaFoldDB" id="A0A0J8VAL1"/>
<evidence type="ECO:0000313" key="4">
    <source>
        <dbReference type="Proteomes" id="UP000240481"/>
    </source>
</evidence>
<protein>
    <submittedName>
        <fullName evidence="3">Response regulator</fullName>
    </submittedName>
</protein>
<dbReference type="PROSITE" id="PS50110">
    <property type="entry name" value="RESPONSE_REGULATORY"/>
    <property type="match status" value="1"/>
</dbReference>
<evidence type="ECO:0000256" key="1">
    <source>
        <dbReference type="PROSITE-ProRule" id="PRU00169"/>
    </source>
</evidence>
<keyword evidence="1" id="KW-0597">Phosphoprotein</keyword>
<name>A0A0J8VAL1_9GAMM</name>
<dbReference type="Gene3D" id="3.40.50.2300">
    <property type="match status" value="1"/>
</dbReference>
<feature type="modified residue" description="4-aspartylphosphate" evidence="1">
    <location>
        <position position="60"/>
    </location>
</feature>
<evidence type="ECO:0000313" key="3">
    <source>
        <dbReference type="EMBL" id="PSW23208.1"/>
    </source>
</evidence>
<reference evidence="3 4" key="1">
    <citation type="submission" date="2018-01" db="EMBL/GenBank/DDBJ databases">
        <title>Whole genome sequencing of Histamine producing bacteria.</title>
        <authorList>
            <person name="Butler K."/>
        </authorList>
    </citation>
    <scope>NUCLEOTIDE SEQUENCE [LARGE SCALE GENOMIC DNA]</scope>
    <source>
        <strain evidence="3 4">DSM 24669</strain>
    </source>
</reference>